<dbReference type="SMART" id="SM00020">
    <property type="entry name" value="Tryp_SPc"/>
    <property type="match status" value="1"/>
</dbReference>
<dbReference type="PANTHER" id="PTHR24271">
    <property type="entry name" value="KALLIKREIN-RELATED"/>
    <property type="match status" value="1"/>
</dbReference>
<keyword evidence="2 7" id="KW-0732">Signal</keyword>
<dbReference type="GO" id="GO:0051604">
    <property type="term" value="P:protein maturation"/>
    <property type="evidence" value="ECO:0000318"/>
    <property type="project" value="GO_Central"/>
</dbReference>
<dbReference type="InterPro" id="IPR001314">
    <property type="entry name" value="Peptidase_S1A"/>
</dbReference>
<dbReference type="CDD" id="cd00190">
    <property type="entry name" value="Tryp_SPc"/>
    <property type="match status" value="1"/>
</dbReference>
<dbReference type="InterPro" id="IPR018114">
    <property type="entry name" value="TRYPSIN_HIS"/>
</dbReference>
<dbReference type="Gene3D" id="2.40.10.10">
    <property type="entry name" value="Trypsin-like serine proteases"/>
    <property type="match status" value="2"/>
</dbReference>
<reference evidence="9" key="3">
    <citation type="submission" date="2025-09" db="UniProtKB">
        <authorList>
            <consortium name="Ensembl"/>
        </authorList>
    </citation>
    <scope>IDENTIFICATION</scope>
</reference>
<dbReference type="GO" id="GO:0005615">
    <property type="term" value="C:extracellular space"/>
    <property type="evidence" value="ECO:0000318"/>
    <property type="project" value="GO_Central"/>
</dbReference>
<evidence type="ECO:0000313" key="10">
    <source>
        <dbReference type="Proteomes" id="UP000018468"/>
    </source>
</evidence>
<name>W5N3I8_LEPOC</name>
<evidence type="ECO:0000256" key="4">
    <source>
        <dbReference type="ARBA" id="ARBA00022825"/>
    </source>
</evidence>
<reference evidence="9" key="2">
    <citation type="submission" date="2025-08" db="UniProtKB">
        <authorList>
            <consortium name="Ensembl"/>
        </authorList>
    </citation>
    <scope>IDENTIFICATION</scope>
</reference>
<dbReference type="OMA" id="KYQAWIK"/>
<dbReference type="PRINTS" id="PR00722">
    <property type="entry name" value="CHYMOTRYPSIN"/>
</dbReference>
<evidence type="ECO:0000256" key="5">
    <source>
        <dbReference type="ARBA" id="ARBA00023157"/>
    </source>
</evidence>
<evidence type="ECO:0000256" key="2">
    <source>
        <dbReference type="ARBA" id="ARBA00022729"/>
    </source>
</evidence>
<dbReference type="PROSITE" id="PS50240">
    <property type="entry name" value="TRYPSIN_DOM"/>
    <property type="match status" value="1"/>
</dbReference>
<evidence type="ECO:0000313" key="9">
    <source>
        <dbReference type="Ensembl" id="ENSLOCP00000015197.1"/>
    </source>
</evidence>
<dbReference type="eggNOG" id="KOG3627">
    <property type="taxonomic scope" value="Eukaryota"/>
</dbReference>
<dbReference type="InterPro" id="IPR033116">
    <property type="entry name" value="TRYPSIN_SER"/>
</dbReference>
<keyword evidence="4 6" id="KW-0720">Serine protease</keyword>
<dbReference type="Proteomes" id="UP000018468">
    <property type="component" value="Linkage group LG2"/>
</dbReference>
<feature type="signal peptide" evidence="7">
    <location>
        <begin position="1"/>
        <end position="16"/>
    </location>
</feature>
<dbReference type="Bgee" id="ENSLOCG00000012345">
    <property type="expression patterns" value="Expressed in pharyngeal gill and 9 other cell types or tissues"/>
</dbReference>
<evidence type="ECO:0000256" key="3">
    <source>
        <dbReference type="ARBA" id="ARBA00022801"/>
    </source>
</evidence>
<dbReference type="Ensembl" id="ENSLOCT00000015226.1">
    <property type="protein sequence ID" value="ENSLOCP00000015197.1"/>
    <property type="gene ID" value="ENSLOCG00000012345.1"/>
</dbReference>
<proteinExistence type="predicted"/>
<dbReference type="Pfam" id="PF00089">
    <property type="entry name" value="Trypsin"/>
    <property type="match status" value="1"/>
</dbReference>
<dbReference type="InterPro" id="IPR043504">
    <property type="entry name" value="Peptidase_S1_PA_chymotrypsin"/>
</dbReference>
<feature type="domain" description="Peptidase S1" evidence="8">
    <location>
        <begin position="27"/>
        <end position="255"/>
    </location>
</feature>
<dbReference type="STRING" id="7918.ENSLOCP00000015197"/>
<keyword evidence="1 6" id="KW-0645">Protease</keyword>
<organism evidence="9 10">
    <name type="scientific">Lepisosteus oculatus</name>
    <name type="common">Spotted gar</name>
    <dbReference type="NCBI Taxonomy" id="7918"/>
    <lineage>
        <taxon>Eukaryota</taxon>
        <taxon>Metazoa</taxon>
        <taxon>Chordata</taxon>
        <taxon>Craniata</taxon>
        <taxon>Vertebrata</taxon>
        <taxon>Euteleostomi</taxon>
        <taxon>Actinopterygii</taxon>
        <taxon>Neopterygii</taxon>
        <taxon>Holostei</taxon>
        <taxon>Semionotiformes</taxon>
        <taxon>Lepisosteidae</taxon>
        <taxon>Lepisosteus</taxon>
    </lineage>
</organism>
<evidence type="ECO:0000256" key="1">
    <source>
        <dbReference type="ARBA" id="ARBA00022670"/>
    </source>
</evidence>
<keyword evidence="10" id="KW-1185">Reference proteome</keyword>
<dbReference type="PANTHER" id="PTHR24271:SF96">
    <property type="entry name" value="GRANZYME A-RELATED"/>
    <property type="match status" value="1"/>
</dbReference>
<keyword evidence="5" id="KW-1015">Disulfide bond</keyword>
<evidence type="ECO:0000256" key="6">
    <source>
        <dbReference type="RuleBase" id="RU363034"/>
    </source>
</evidence>
<dbReference type="GO" id="GO:0004252">
    <property type="term" value="F:serine-type endopeptidase activity"/>
    <property type="evidence" value="ECO:0000318"/>
    <property type="project" value="GO_Central"/>
</dbReference>
<sequence>MFTWSQFVLDVLYVSAISLATGSGSEIVGGREVKAHSSPWMVSIQVSEKHVCGGTLIKSQWVLTAAHCELTFNGTITALLGAHSLSKKEKYKQRLEIEKCFKHPDFDKKTKLNDIMLMKLKKKVKGKKISTKSLPKSKKDIKNGKQCTVRGWGTKNEKIVKISDTLQVADVIIVDRALCNRYYKGNPIITENMLCAGNKKEKEDACKGDSGGPLLCSNDFVGIVSGGGGCGNPEKPGVYTRLSKKYLSWIAAIMKQNTNVTNH</sequence>
<dbReference type="EMBL" id="AHAT01032683">
    <property type="status" value="NOT_ANNOTATED_CDS"/>
    <property type="molecule type" value="Genomic_DNA"/>
</dbReference>
<dbReference type="InterPro" id="IPR009003">
    <property type="entry name" value="Peptidase_S1_PA"/>
</dbReference>
<dbReference type="FunCoup" id="W5N3I8">
    <property type="interactions" value="46"/>
</dbReference>
<feature type="chain" id="PRO_5004869234" evidence="7">
    <location>
        <begin position="17"/>
        <end position="263"/>
    </location>
</feature>
<dbReference type="GO" id="GO:0006508">
    <property type="term" value="P:proteolysis"/>
    <property type="evidence" value="ECO:0007669"/>
    <property type="project" value="UniProtKB-KW"/>
</dbReference>
<dbReference type="PROSITE" id="PS00134">
    <property type="entry name" value="TRYPSIN_HIS"/>
    <property type="match status" value="1"/>
</dbReference>
<reference evidence="10" key="1">
    <citation type="submission" date="2011-12" db="EMBL/GenBank/DDBJ databases">
        <title>The Draft Genome of Lepisosteus oculatus.</title>
        <authorList>
            <consortium name="The Broad Institute Genome Assembly &amp; Analysis Group"/>
            <consortium name="Computational R&amp;D Group"/>
            <consortium name="and Sequencing Platform"/>
            <person name="Di Palma F."/>
            <person name="Alfoldi J."/>
            <person name="Johnson J."/>
            <person name="Berlin A."/>
            <person name="Gnerre S."/>
            <person name="Jaffe D."/>
            <person name="MacCallum I."/>
            <person name="Young S."/>
            <person name="Walker B.J."/>
            <person name="Lander E.S."/>
            <person name="Lindblad-Toh K."/>
        </authorList>
    </citation>
    <scope>NUCLEOTIDE SEQUENCE [LARGE SCALE GENOMIC DNA]</scope>
</reference>
<dbReference type="PROSITE" id="PS00135">
    <property type="entry name" value="TRYPSIN_SER"/>
    <property type="match status" value="1"/>
</dbReference>
<dbReference type="SUPFAM" id="SSF50494">
    <property type="entry name" value="Trypsin-like serine proteases"/>
    <property type="match status" value="1"/>
</dbReference>
<dbReference type="InterPro" id="IPR001254">
    <property type="entry name" value="Trypsin_dom"/>
</dbReference>
<evidence type="ECO:0000256" key="7">
    <source>
        <dbReference type="SAM" id="SignalP"/>
    </source>
</evidence>
<dbReference type="AlphaFoldDB" id="W5N3I8"/>
<dbReference type="InParanoid" id="W5N3I8"/>
<dbReference type="HOGENOM" id="CLU_006842_1_0_1"/>
<evidence type="ECO:0000259" key="8">
    <source>
        <dbReference type="PROSITE" id="PS50240"/>
    </source>
</evidence>
<dbReference type="GeneTree" id="ENSGT00940000161886"/>
<dbReference type="EMBL" id="AHAT01032682">
    <property type="status" value="NOT_ANNOTATED_CDS"/>
    <property type="molecule type" value="Genomic_DNA"/>
</dbReference>
<keyword evidence="3 6" id="KW-0378">Hydrolase</keyword>
<protein>
    <submittedName>
        <fullName evidence="9">Granzyme K-like</fullName>
    </submittedName>
</protein>
<dbReference type="FunFam" id="2.40.10.10:FF:000120">
    <property type="entry name" value="Putative serine protease"/>
    <property type="match status" value="1"/>
</dbReference>
<accession>W5N3I8</accession>